<name>A0ABD2CWN9_VESMC</name>
<dbReference type="AlphaFoldDB" id="A0ABD2CWN9"/>
<reference evidence="5 6" key="1">
    <citation type="journal article" date="2024" name="Ann. Entomol. Soc. Am.">
        <title>Genomic analyses of the southern and eastern yellowjacket wasps (Hymenoptera: Vespidae) reveal evolutionary signatures of social life.</title>
        <authorList>
            <person name="Catto M.A."/>
            <person name="Caine P.B."/>
            <person name="Orr S.E."/>
            <person name="Hunt B.G."/>
            <person name="Goodisman M.A.D."/>
        </authorList>
    </citation>
    <scope>NUCLEOTIDE SEQUENCE [LARGE SCALE GENOMIC DNA]</scope>
    <source>
        <strain evidence="5">232</strain>
        <tissue evidence="5">Head and thorax</tissue>
    </source>
</reference>
<proteinExistence type="inferred from homology"/>
<dbReference type="Gene3D" id="1.20.5.110">
    <property type="match status" value="1"/>
</dbReference>
<dbReference type="InterPro" id="IPR006011">
    <property type="entry name" value="Syntaxin_N"/>
</dbReference>
<evidence type="ECO:0000256" key="3">
    <source>
        <dbReference type="SAM" id="Phobius"/>
    </source>
</evidence>
<keyword evidence="2" id="KW-0532">Neurotransmitter transport</keyword>
<dbReference type="PANTHER" id="PTHR19957:SF38">
    <property type="entry name" value="LD27581P"/>
    <property type="match status" value="1"/>
</dbReference>
<sequence length="284" mass="32788">MTNFFMTNFFYYRMAHSSQTYGSTDQRTDVPDVGFSPTELYNLSENITTNIYTINTNWRTLERAYKNIGTNKDSAGLRDKVHETQYNTNQVVTQTSKDIARLTVLMRRGDKQQKLQIEKLTTDFKDALQRYSTMQRLIAEKVKIVVKICTTSNLENASEGDDEGEKQSLLQIQDDERRAAQRLLEFQQGLLLEREERIKNIEEDILDVNQIMRELAALAYQQGDTINTVDNHIENIYGNVELGAQELVKGSNYQSKFRRKVYLLLLLAIIVVIVLIIILVTKLS</sequence>
<dbReference type="SMART" id="SM00397">
    <property type="entry name" value="t_SNARE"/>
    <property type="match status" value="1"/>
</dbReference>
<dbReference type="SMART" id="SM00503">
    <property type="entry name" value="SynN"/>
    <property type="match status" value="1"/>
</dbReference>
<evidence type="ECO:0000259" key="4">
    <source>
        <dbReference type="PROSITE" id="PS50192"/>
    </source>
</evidence>
<organism evidence="5 6">
    <name type="scientific">Vespula maculifrons</name>
    <name type="common">Eastern yellow jacket</name>
    <name type="synonym">Wasp</name>
    <dbReference type="NCBI Taxonomy" id="7453"/>
    <lineage>
        <taxon>Eukaryota</taxon>
        <taxon>Metazoa</taxon>
        <taxon>Ecdysozoa</taxon>
        <taxon>Arthropoda</taxon>
        <taxon>Hexapoda</taxon>
        <taxon>Insecta</taxon>
        <taxon>Pterygota</taxon>
        <taxon>Neoptera</taxon>
        <taxon>Endopterygota</taxon>
        <taxon>Hymenoptera</taxon>
        <taxon>Apocrita</taxon>
        <taxon>Aculeata</taxon>
        <taxon>Vespoidea</taxon>
        <taxon>Vespidae</taxon>
        <taxon>Vespinae</taxon>
        <taxon>Vespula</taxon>
    </lineage>
</organism>
<dbReference type="CDD" id="cd15847">
    <property type="entry name" value="SNARE_syntaxin7_like"/>
    <property type="match status" value="1"/>
</dbReference>
<dbReference type="InterPro" id="IPR045242">
    <property type="entry name" value="Syntaxin"/>
</dbReference>
<keyword evidence="3" id="KW-1133">Transmembrane helix</keyword>
<dbReference type="Pfam" id="PF14523">
    <property type="entry name" value="Syntaxin_2"/>
    <property type="match status" value="1"/>
</dbReference>
<gene>
    <name evidence="5" type="ORF">V1477_002481</name>
</gene>
<dbReference type="Proteomes" id="UP001607303">
    <property type="component" value="Unassembled WGS sequence"/>
</dbReference>
<evidence type="ECO:0000256" key="1">
    <source>
        <dbReference type="ARBA" id="ARBA00009063"/>
    </source>
</evidence>
<accession>A0ABD2CWN9</accession>
<comment type="caution">
    <text evidence="5">The sequence shown here is derived from an EMBL/GenBank/DDBJ whole genome shotgun (WGS) entry which is preliminary data.</text>
</comment>
<feature type="transmembrane region" description="Helical" evidence="3">
    <location>
        <begin position="261"/>
        <end position="281"/>
    </location>
</feature>
<keyword evidence="6" id="KW-1185">Reference proteome</keyword>
<dbReference type="Gene3D" id="1.20.58.70">
    <property type="match status" value="1"/>
</dbReference>
<comment type="similarity">
    <text evidence="1">Belongs to the syntaxin family.</text>
</comment>
<dbReference type="PANTHER" id="PTHR19957">
    <property type="entry name" value="SYNTAXIN"/>
    <property type="match status" value="1"/>
</dbReference>
<evidence type="ECO:0000313" key="6">
    <source>
        <dbReference type="Proteomes" id="UP001607303"/>
    </source>
</evidence>
<evidence type="ECO:0000256" key="2">
    <source>
        <dbReference type="ARBA" id="ARBA00022775"/>
    </source>
</evidence>
<dbReference type="EMBL" id="JAYRBN010000027">
    <property type="protein sequence ID" value="KAL2749541.1"/>
    <property type="molecule type" value="Genomic_DNA"/>
</dbReference>
<protein>
    <submittedName>
        <fullName evidence="5">t-SNARE domain-containing protein 1-like</fullName>
    </submittedName>
</protein>
<feature type="domain" description="T-SNARE coiled-coil homology" evidence="4">
    <location>
        <begin position="188"/>
        <end position="250"/>
    </location>
</feature>
<evidence type="ECO:0000313" key="5">
    <source>
        <dbReference type="EMBL" id="KAL2749541.1"/>
    </source>
</evidence>
<dbReference type="PROSITE" id="PS50192">
    <property type="entry name" value="T_SNARE"/>
    <property type="match status" value="1"/>
</dbReference>
<dbReference type="Pfam" id="PF05739">
    <property type="entry name" value="SNARE"/>
    <property type="match status" value="1"/>
</dbReference>
<keyword evidence="3" id="KW-0472">Membrane</keyword>
<dbReference type="InterPro" id="IPR010989">
    <property type="entry name" value="SNARE"/>
</dbReference>
<keyword evidence="3" id="KW-0812">Transmembrane</keyword>
<dbReference type="InterPro" id="IPR000727">
    <property type="entry name" value="T_SNARE_dom"/>
</dbReference>
<dbReference type="SUPFAM" id="SSF47661">
    <property type="entry name" value="t-snare proteins"/>
    <property type="match status" value="1"/>
</dbReference>
<keyword evidence="2" id="KW-0813">Transport</keyword>
<dbReference type="GO" id="GO:0006836">
    <property type="term" value="P:neurotransmitter transport"/>
    <property type="evidence" value="ECO:0007669"/>
    <property type="project" value="UniProtKB-KW"/>
</dbReference>